<dbReference type="InterPro" id="IPR002557">
    <property type="entry name" value="Chitin-bd_dom"/>
</dbReference>
<reference evidence="8 9" key="1">
    <citation type="submission" date="2024-05" db="EMBL/GenBank/DDBJ databases">
        <title>Culex pipiens pipiens assembly and annotation.</title>
        <authorList>
            <person name="Alout H."/>
            <person name="Durand T."/>
        </authorList>
    </citation>
    <scope>NUCLEOTIDE SEQUENCE [LARGE SCALE GENOMIC DNA]</scope>
    <source>
        <strain evidence="8">HA-2024</strain>
        <tissue evidence="8">Whole body</tissue>
    </source>
</reference>
<dbReference type="Proteomes" id="UP001562425">
    <property type="component" value="Unassembled WGS sequence"/>
</dbReference>
<dbReference type="InterPro" id="IPR036508">
    <property type="entry name" value="Chitin-bd_dom_sf"/>
</dbReference>
<feature type="signal peptide" evidence="6">
    <location>
        <begin position="1"/>
        <end position="20"/>
    </location>
</feature>
<comment type="caution">
    <text evidence="8">The sequence shown here is derived from an EMBL/GenBank/DDBJ whole genome shotgun (WGS) entry which is preliminary data.</text>
</comment>
<evidence type="ECO:0000256" key="1">
    <source>
        <dbReference type="ARBA" id="ARBA00022669"/>
    </source>
</evidence>
<evidence type="ECO:0000256" key="5">
    <source>
        <dbReference type="ARBA" id="ARBA00023180"/>
    </source>
</evidence>
<evidence type="ECO:0000256" key="3">
    <source>
        <dbReference type="ARBA" id="ARBA00022737"/>
    </source>
</evidence>
<feature type="chain" id="PRO_5044746857" description="Chitin-binding type-2 domain-containing protein" evidence="6">
    <location>
        <begin position="21"/>
        <end position="192"/>
    </location>
</feature>
<evidence type="ECO:0000256" key="2">
    <source>
        <dbReference type="ARBA" id="ARBA00022729"/>
    </source>
</evidence>
<gene>
    <name evidence="8" type="ORF">pipiens_005532</name>
</gene>
<dbReference type="Gene3D" id="2.170.140.10">
    <property type="entry name" value="Chitin binding domain"/>
    <property type="match status" value="2"/>
</dbReference>
<evidence type="ECO:0000256" key="4">
    <source>
        <dbReference type="ARBA" id="ARBA00023157"/>
    </source>
</evidence>
<evidence type="ECO:0000256" key="6">
    <source>
        <dbReference type="SAM" id="SignalP"/>
    </source>
</evidence>
<evidence type="ECO:0000313" key="8">
    <source>
        <dbReference type="EMBL" id="KAL1403838.1"/>
    </source>
</evidence>
<keyword evidence="2 6" id="KW-0732">Signal</keyword>
<dbReference type="PROSITE" id="PS50940">
    <property type="entry name" value="CHIT_BIND_II"/>
    <property type="match status" value="2"/>
</dbReference>
<proteinExistence type="predicted"/>
<dbReference type="InterPro" id="IPR051940">
    <property type="entry name" value="Chitin_bind-dev_reg"/>
</dbReference>
<dbReference type="SMART" id="SM00494">
    <property type="entry name" value="ChtBD2"/>
    <property type="match status" value="3"/>
</dbReference>
<feature type="domain" description="Chitin-binding type-2" evidence="7">
    <location>
        <begin position="79"/>
        <end position="135"/>
    </location>
</feature>
<accession>A0ABD1DW18</accession>
<dbReference type="GO" id="GO:0008061">
    <property type="term" value="F:chitin binding"/>
    <property type="evidence" value="ECO:0007669"/>
    <property type="project" value="UniProtKB-KW"/>
</dbReference>
<protein>
    <recommendedName>
        <fullName evidence="7">Chitin-binding type-2 domain-containing protein</fullName>
    </recommendedName>
</protein>
<dbReference type="PANTHER" id="PTHR23301:SF0">
    <property type="entry name" value="CHITIN-BINDING TYPE-2 DOMAIN-CONTAINING PROTEIN-RELATED"/>
    <property type="match status" value="1"/>
</dbReference>
<dbReference type="PANTHER" id="PTHR23301">
    <property type="entry name" value="CHITIN BINDING PERITROPHIN-A"/>
    <property type="match status" value="1"/>
</dbReference>
<organism evidence="8 9">
    <name type="scientific">Culex pipiens pipiens</name>
    <name type="common">Northern house mosquito</name>
    <dbReference type="NCBI Taxonomy" id="38569"/>
    <lineage>
        <taxon>Eukaryota</taxon>
        <taxon>Metazoa</taxon>
        <taxon>Ecdysozoa</taxon>
        <taxon>Arthropoda</taxon>
        <taxon>Hexapoda</taxon>
        <taxon>Insecta</taxon>
        <taxon>Pterygota</taxon>
        <taxon>Neoptera</taxon>
        <taxon>Endopterygota</taxon>
        <taxon>Diptera</taxon>
        <taxon>Nematocera</taxon>
        <taxon>Culicoidea</taxon>
        <taxon>Culicidae</taxon>
        <taxon>Culicinae</taxon>
        <taxon>Culicini</taxon>
        <taxon>Culex</taxon>
        <taxon>Culex</taxon>
    </lineage>
</organism>
<dbReference type="AlphaFoldDB" id="A0ABD1DW18"/>
<evidence type="ECO:0000259" key="7">
    <source>
        <dbReference type="PROSITE" id="PS50940"/>
    </source>
</evidence>
<name>A0ABD1DW18_CULPP</name>
<dbReference type="EMBL" id="JBEHCU010001084">
    <property type="protein sequence ID" value="KAL1403838.1"/>
    <property type="molecule type" value="Genomic_DNA"/>
</dbReference>
<keyword evidence="4" id="KW-1015">Disulfide bond</keyword>
<keyword evidence="3" id="KW-0677">Repeat</keyword>
<keyword evidence="1" id="KW-0147">Chitin-binding</keyword>
<sequence length="192" mass="20071">MSQKLVILGLLGVLFGTCAANVCIDAGMETTDGFLPNATDCTMYVSCFKGLPYDMACPLNYFFDPTLVKCSATYVCPAPSTCPETGIVKQPVAGVCAEYSLCIDGTAYPKTCAAGLAFSEAKQNCVLAADAGCIENKCATITTDPKIYGDDVCSANYYICDKAGEPIAFACDTGLIFDATVLDCVVGECPVV</sequence>
<evidence type="ECO:0000313" key="9">
    <source>
        <dbReference type="Proteomes" id="UP001562425"/>
    </source>
</evidence>
<keyword evidence="9" id="KW-1185">Reference proteome</keyword>
<keyword evidence="5" id="KW-0325">Glycoprotein</keyword>
<dbReference type="SUPFAM" id="SSF57625">
    <property type="entry name" value="Invertebrate chitin-binding proteins"/>
    <property type="match status" value="3"/>
</dbReference>
<feature type="domain" description="Chitin-binding type-2" evidence="7">
    <location>
        <begin position="20"/>
        <end position="78"/>
    </location>
</feature>
<dbReference type="Pfam" id="PF01607">
    <property type="entry name" value="CBM_14"/>
    <property type="match status" value="3"/>
</dbReference>